<dbReference type="CDD" id="cd22160">
    <property type="entry name" value="F-box_AtFBL13-like"/>
    <property type="match status" value="1"/>
</dbReference>
<dbReference type="Pfam" id="PF00646">
    <property type="entry name" value="F-box"/>
    <property type="match status" value="1"/>
</dbReference>
<dbReference type="InterPro" id="IPR006566">
    <property type="entry name" value="FBD"/>
</dbReference>
<dbReference type="PANTHER" id="PTHR31900:SF28">
    <property type="entry name" value="FBD DOMAIN-CONTAINING PROTEIN"/>
    <property type="match status" value="1"/>
</dbReference>
<reference evidence="2" key="1">
    <citation type="submission" date="2021-01" db="EMBL/GenBank/DDBJ databases">
        <authorList>
            <consortium name="Genoscope - CEA"/>
            <person name="William W."/>
        </authorList>
    </citation>
    <scope>NUCLEOTIDE SEQUENCE</scope>
</reference>
<dbReference type="PANTHER" id="PTHR31900">
    <property type="entry name" value="F-BOX/RNI SUPERFAMILY PROTEIN-RELATED"/>
    <property type="match status" value="1"/>
</dbReference>
<dbReference type="EMBL" id="HG994358">
    <property type="protein sequence ID" value="CAF2272166.1"/>
    <property type="molecule type" value="Genomic_DNA"/>
</dbReference>
<dbReference type="InterPro" id="IPR032675">
    <property type="entry name" value="LRR_dom_sf"/>
</dbReference>
<dbReference type="SMART" id="SM00579">
    <property type="entry name" value="FBD"/>
    <property type="match status" value="1"/>
</dbReference>
<dbReference type="InterPro" id="IPR050232">
    <property type="entry name" value="FBL13/AtMIF1-like"/>
</dbReference>
<dbReference type="SUPFAM" id="SSF52058">
    <property type="entry name" value="L domain-like"/>
    <property type="match status" value="1"/>
</dbReference>
<dbReference type="SUPFAM" id="SSF81383">
    <property type="entry name" value="F-box domain"/>
    <property type="match status" value="1"/>
</dbReference>
<dbReference type="InterPro" id="IPR036047">
    <property type="entry name" value="F-box-like_dom_sf"/>
</dbReference>
<evidence type="ECO:0000313" key="2">
    <source>
        <dbReference type="EMBL" id="CAF2272166.1"/>
    </source>
</evidence>
<dbReference type="Pfam" id="PF08387">
    <property type="entry name" value="FBD"/>
    <property type="match status" value="1"/>
</dbReference>
<dbReference type="Proteomes" id="UP001295469">
    <property type="component" value="Chromosome A04"/>
</dbReference>
<dbReference type="InterPro" id="IPR001810">
    <property type="entry name" value="F-box_dom"/>
</dbReference>
<sequence length="475" mass="54003">MQEPKESHGAALKQVLRYLRGTCSLELYFACGKGLKLECYSDASYNVDDDDGKSTTGHVFYLGDSPISWTRKRKAKRSNLCRGQVRVCNDDVSRISDLSNELLIKILSFLPTKVAVSTSILSKQWQFLWMWLPKLEYSSLRYCSAIGEFIDKYLPLHRSPVIERLKLSVEPIQPEDIKRWVDIAVSRCVRDLIFIIVQRIKIYFPAAFTPAIHDESLQGLLDICPVLEDLSVLLRGECSMGEISVIVPTLQRLSLSVSCSCYLDGYVIDTPSLKYLKLEDWNNSAHDVEIRDMPELREAYVDVVFFVLKSVIGSITSLKHLTICSEDDVYGGGFVFNQLEHLELCVCKDNSSDLLGQLLKDSPNLRVLDIYHKGIHGFVEDTDMVCWNQPSLVPQCLLSSLQIFNWSGYFGRQQERDIAVHILKNACVLNKVTIFADIVQYSVPHLKMIKELAFSSRASSTCELVFVECPYEMFD</sequence>
<dbReference type="InterPro" id="IPR053781">
    <property type="entry name" value="F-box_AtFBL13-like"/>
</dbReference>
<gene>
    <name evidence="2" type="ORF">DARMORV10_A04P11510.1</name>
</gene>
<protein>
    <submittedName>
        <fullName evidence="2">(rape) hypothetical protein</fullName>
    </submittedName>
</protein>
<proteinExistence type="predicted"/>
<name>A0A817AJI6_BRANA</name>
<dbReference type="AlphaFoldDB" id="A0A817AJI6"/>
<accession>A0A817AJI6</accession>
<feature type="domain" description="FBD" evidence="1">
    <location>
        <begin position="395"/>
        <end position="467"/>
    </location>
</feature>
<dbReference type="Gene3D" id="3.80.10.10">
    <property type="entry name" value="Ribonuclease Inhibitor"/>
    <property type="match status" value="1"/>
</dbReference>
<evidence type="ECO:0000259" key="1">
    <source>
        <dbReference type="SMART" id="SM00579"/>
    </source>
</evidence>
<organism evidence="2">
    <name type="scientific">Brassica napus</name>
    <name type="common">Rape</name>
    <dbReference type="NCBI Taxonomy" id="3708"/>
    <lineage>
        <taxon>Eukaryota</taxon>
        <taxon>Viridiplantae</taxon>
        <taxon>Streptophyta</taxon>
        <taxon>Embryophyta</taxon>
        <taxon>Tracheophyta</taxon>
        <taxon>Spermatophyta</taxon>
        <taxon>Magnoliopsida</taxon>
        <taxon>eudicotyledons</taxon>
        <taxon>Gunneridae</taxon>
        <taxon>Pentapetalae</taxon>
        <taxon>rosids</taxon>
        <taxon>malvids</taxon>
        <taxon>Brassicales</taxon>
        <taxon>Brassicaceae</taxon>
        <taxon>Brassiceae</taxon>
        <taxon>Brassica</taxon>
    </lineage>
</organism>